<evidence type="ECO:0000256" key="1">
    <source>
        <dbReference type="SAM" id="MobiDB-lite"/>
    </source>
</evidence>
<reference evidence="2" key="1">
    <citation type="submission" date="2019-08" db="EMBL/GenBank/DDBJ databases">
        <authorList>
            <person name="Kucharzyk K."/>
            <person name="Murdoch R.W."/>
            <person name="Higgins S."/>
            <person name="Loffler F."/>
        </authorList>
    </citation>
    <scope>NUCLEOTIDE SEQUENCE</scope>
</reference>
<feature type="region of interest" description="Disordered" evidence="1">
    <location>
        <begin position="1"/>
        <end position="27"/>
    </location>
</feature>
<dbReference type="AlphaFoldDB" id="A0A645D7T4"/>
<evidence type="ECO:0000313" key="2">
    <source>
        <dbReference type="EMBL" id="MPM85321.1"/>
    </source>
</evidence>
<gene>
    <name evidence="2" type="ORF">SDC9_132399</name>
</gene>
<sequence length="40" mass="4868">MKQERQYEDEEQDISCNNSRHDSGNNSDEYRVFDVLWKVC</sequence>
<dbReference type="EMBL" id="VSSQ01033658">
    <property type="protein sequence ID" value="MPM85321.1"/>
    <property type="molecule type" value="Genomic_DNA"/>
</dbReference>
<organism evidence="2">
    <name type="scientific">bioreactor metagenome</name>
    <dbReference type="NCBI Taxonomy" id="1076179"/>
    <lineage>
        <taxon>unclassified sequences</taxon>
        <taxon>metagenomes</taxon>
        <taxon>ecological metagenomes</taxon>
    </lineage>
</organism>
<proteinExistence type="predicted"/>
<name>A0A645D7T4_9ZZZZ</name>
<accession>A0A645D7T4</accession>
<comment type="caution">
    <text evidence="2">The sequence shown here is derived from an EMBL/GenBank/DDBJ whole genome shotgun (WGS) entry which is preliminary data.</text>
</comment>
<protein>
    <submittedName>
        <fullName evidence="2">Uncharacterized protein</fullName>
    </submittedName>
</protein>